<sequence length="222" mass="23466">MAHVHMLGEPAPAGPQPVGPAQPPQARHGAALHAGGHVVEPLVERIAVALVEALIPAAHTAPRRRADTCRCDVPRRYVIGQAHRSPASSAGTSGSFSPCRSPHHCTTCRRYAIAMRYRDSARLARSSAFAVRSSAFASRSSTRSSRSAKLSVNAFQSAVSAPRSAARPPARCARIAVTTTPTKLHRATITSVLMPSCLSARRGSSACSSTPASRRQARAPRR</sequence>
<proteinExistence type="predicted"/>
<keyword evidence="3" id="KW-1185">Reference proteome</keyword>
<evidence type="ECO:0000313" key="3">
    <source>
        <dbReference type="Proteomes" id="UP000290904"/>
    </source>
</evidence>
<name>A0A410T7X0_9CAUD</name>
<dbReference type="EMBL" id="MK224497">
    <property type="protein sequence ID" value="QAU05000.1"/>
    <property type="molecule type" value="Genomic_DNA"/>
</dbReference>
<reference evidence="2 3" key="1">
    <citation type="submission" date="2018-11" db="EMBL/GenBank/DDBJ databases">
        <authorList>
            <person name="Teng T."/>
        </authorList>
    </citation>
    <scope>NUCLEOTIDE SEQUENCE [LARGE SCALE GENOMIC DNA]</scope>
</reference>
<evidence type="ECO:0000256" key="1">
    <source>
        <dbReference type="SAM" id="MobiDB-lite"/>
    </source>
</evidence>
<evidence type="ECO:0000313" key="2">
    <source>
        <dbReference type="EMBL" id="QAU05000.1"/>
    </source>
</evidence>
<feature type="region of interest" description="Disordered" evidence="1">
    <location>
        <begin position="201"/>
        <end position="222"/>
    </location>
</feature>
<feature type="region of interest" description="Disordered" evidence="1">
    <location>
        <begin position="82"/>
        <end position="103"/>
    </location>
</feature>
<feature type="region of interest" description="Disordered" evidence="1">
    <location>
        <begin position="1"/>
        <end position="28"/>
    </location>
</feature>
<feature type="compositionally biased region" description="Pro residues" evidence="1">
    <location>
        <begin position="12"/>
        <end position="23"/>
    </location>
</feature>
<dbReference type="Proteomes" id="UP000290904">
    <property type="component" value="Segment"/>
</dbReference>
<accession>A0A410T7X0</accession>
<protein>
    <submittedName>
        <fullName evidence="2">Uncharacterized protein</fullName>
    </submittedName>
</protein>
<organism evidence="2 3">
    <name type="scientific">Mycobacterium phage Henu3</name>
    <dbReference type="NCBI Taxonomy" id="2492961"/>
    <lineage>
        <taxon>Viruses</taxon>
        <taxon>Duplodnaviria</taxon>
        <taxon>Heunggongvirae</taxon>
        <taxon>Uroviricota</taxon>
        <taxon>Caudoviricetes</taxon>
        <taxon>Weiservirinae</taxon>
        <taxon>Fionnbharthvirus</taxon>
        <taxon>Fionnbharthvirus henu3</taxon>
    </lineage>
</organism>
<gene>
    <name evidence="2" type="ORF">Henu3_gp58</name>
</gene>
<feature type="compositionally biased region" description="Polar residues" evidence="1">
    <location>
        <begin position="86"/>
        <end position="98"/>
    </location>
</feature>